<evidence type="ECO:0000256" key="6">
    <source>
        <dbReference type="PIRSR" id="PIRSR036492-1"/>
    </source>
</evidence>
<dbReference type="InterPro" id="IPR015590">
    <property type="entry name" value="Aldehyde_DH_dom"/>
</dbReference>
<dbReference type="Gene3D" id="3.40.309.10">
    <property type="entry name" value="Aldehyde Dehydrogenase, Chain A, domain 2"/>
    <property type="match status" value="1"/>
</dbReference>
<evidence type="ECO:0000256" key="1">
    <source>
        <dbReference type="ARBA" id="ARBA00009986"/>
    </source>
</evidence>
<organism evidence="8 9">
    <name type="scientific">Vitis rotundifolia</name>
    <name type="common">Muscadine grape</name>
    <dbReference type="NCBI Taxonomy" id="103349"/>
    <lineage>
        <taxon>Eukaryota</taxon>
        <taxon>Viridiplantae</taxon>
        <taxon>Streptophyta</taxon>
        <taxon>Embryophyta</taxon>
        <taxon>Tracheophyta</taxon>
        <taxon>Spermatophyta</taxon>
        <taxon>Magnoliopsida</taxon>
        <taxon>eudicotyledons</taxon>
        <taxon>Gunneridae</taxon>
        <taxon>Pentapetalae</taxon>
        <taxon>rosids</taxon>
        <taxon>Vitales</taxon>
        <taxon>Vitaceae</taxon>
        <taxon>Viteae</taxon>
        <taxon>Vitis</taxon>
    </lineage>
</organism>
<evidence type="ECO:0000256" key="4">
    <source>
        <dbReference type="ARBA" id="ARBA00049194"/>
    </source>
</evidence>
<dbReference type="FunFam" id="3.40.605.10:FF:000004">
    <property type="entry name" value="Aldehyde dehydrogenase"/>
    <property type="match status" value="1"/>
</dbReference>
<dbReference type="PANTHER" id="PTHR43570">
    <property type="entry name" value="ALDEHYDE DEHYDROGENASE"/>
    <property type="match status" value="1"/>
</dbReference>
<evidence type="ECO:0000313" key="9">
    <source>
        <dbReference type="Proteomes" id="UP001168098"/>
    </source>
</evidence>
<evidence type="ECO:0000256" key="2">
    <source>
        <dbReference type="ARBA" id="ARBA00023002"/>
    </source>
</evidence>
<dbReference type="EMBL" id="JARBHA010000006">
    <property type="protein sequence ID" value="KAJ9697981.1"/>
    <property type="molecule type" value="Genomic_DNA"/>
</dbReference>
<dbReference type="InterPro" id="IPR016162">
    <property type="entry name" value="Ald_DH_N"/>
</dbReference>
<evidence type="ECO:0000259" key="7">
    <source>
        <dbReference type="Pfam" id="PF00171"/>
    </source>
</evidence>
<evidence type="ECO:0000256" key="3">
    <source>
        <dbReference type="ARBA" id="ARBA00023027"/>
    </source>
</evidence>
<keyword evidence="2 5" id="KW-0560">Oxidoreductase</keyword>
<comment type="similarity">
    <text evidence="1 5">Belongs to the aldehyde dehydrogenase family.</text>
</comment>
<gene>
    <name evidence="8" type="ORF">PVL29_007203</name>
</gene>
<dbReference type="AlphaFoldDB" id="A0AA38ZZB7"/>
<dbReference type="GO" id="GO:0005737">
    <property type="term" value="C:cytoplasm"/>
    <property type="evidence" value="ECO:0007669"/>
    <property type="project" value="TreeGrafter"/>
</dbReference>
<dbReference type="InterPro" id="IPR012394">
    <property type="entry name" value="Aldehyde_DH_NAD(P)"/>
</dbReference>
<sequence>MAEIVKHLEPDLEELRESYRSGKTKEASWRKSQLKGLLTLLKEQEKDIFKALEQDLGKHYAESYRDEVGTLSKSVNLALSSLKDWMSSRKAKLPIAAFPSTAEVFPEPLGLVLIISSWNLPFGLSLEPVIGAIAAGNAVVLKPSELAPASSSLLAKTIPTYLDKKAVKVIEGGVAIGEHLLCCKWDKIFFTGNARVGRIVMTAAANYLTPVTLELGGKCPAIFDSFSSSWDKEMVIKRVLGGKFGTCAGQACIAIDYILVQEGFAPTLLELLRNMTKKMFGENPRETQSMARIINKQHFLRLKNLLDDPSVQSSIVHGGGMDEDNLFIEPTILMNPPLKASIMTDEIFGPLLPIITLKKIEDSIEFINSRPKALAIYVFTKNETLKRRIISETSSGSVTFNDAIIQYAADTIPFGGVGESGFGRYHGKFSFDTFTHEKAILRRSLLTEFWFRFPPWNDFKLALTKSAYSFDYFGFLLVLLGLKKNS</sequence>
<dbReference type="Gene3D" id="3.40.605.10">
    <property type="entry name" value="Aldehyde Dehydrogenase, Chain A, domain 1"/>
    <property type="match status" value="1"/>
</dbReference>
<dbReference type="PANTHER" id="PTHR43570:SF30">
    <property type="entry name" value="ALDEHYDE DEHYDROGENASE"/>
    <property type="match status" value="1"/>
</dbReference>
<evidence type="ECO:0000313" key="8">
    <source>
        <dbReference type="EMBL" id="KAJ9697981.1"/>
    </source>
</evidence>
<dbReference type="GO" id="GO:0009737">
    <property type="term" value="P:response to abscisic acid"/>
    <property type="evidence" value="ECO:0007669"/>
    <property type="project" value="UniProtKB-ARBA"/>
</dbReference>
<dbReference type="SUPFAM" id="SSF53720">
    <property type="entry name" value="ALDH-like"/>
    <property type="match status" value="1"/>
</dbReference>
<proteinExistence type="inferred from homology"/>
<comment type="caution">
    <text evidence="8">The sequence shown here is derived from an EMBL/GenBank/DDBJ whole genome shotgun (WGS) entry which is preliminary data.</text>
</comment>
<dbReference type="GO" id="GO:0006081">
    <property type="term" value="P:aldehyde metabolic process"/>
    <property type="evidence" value="ECO:0007669"/>
    <property type="project" value="InterPro"/>
</dbReference>
<dbReference type="PIRSF" id="PIRSF036492">
    <property type="entry name" value="ALDH"/>
    <property type="match status" value="1"/>
</dbReference>
<keyword evidence="3" id="KW-0520">NAD</keyword>
<name>A0AA38ZZB7_VITRO</name>
<comment type="catalytic activity">
    <reaction evidence="4">
        <text>an aldehyde + NAD(+) + H2O = a carboxylate + NADH + 2 H(+)</text>
        <dbReference type="Rhea" id="RHEA:16185"/>
        <dbReference type="ChEBI" id="CHEBI:15377"/>
        <dbReference type="ChEBI" id="CHEBI:15378"/>
        <dbReference type="ChEBI" id="CHEBI:17478"/>
        <dbReference type="ChEBI" id="CHEBI:29067"/>
        <dbReference type="ChEBI" id="CHEBI:57540"/>
        <dbReference type="ChEBI" id="CHEBI:57945"/>
        <dbReference type="EC" id="1.2.1.3"/>
    </reaction>
</comment>
<feature type="active site" evidence="6">
    <location>
        <position position="214"/>
    </location>
</feature>
<dbReference type="CDD" id="cd07137">
    <property type="entry name" value="ALDH_F3FHI"/>
    <property type="match status" value="1"/>
</dbReference>
<dbReference type="Pfam" id="PF00171">
    <property type="entry name" value="Aldedh"/>
    <property type="match status" value="1"/>
</dbReference>
<feature type="active site" evidence="6">
    <location>
        <position position="252"/>
    </location>
</feature>
<dbReference type="GO" id="GO:0009414">
    <property type="term" value="P:response to water deprivation"/>
    <property type="evidence" value="ECO:0007669"/>
    <property type="project" value="UniProtKB-ARBA"/>
</dbReference>
<dbReference type="GO" id="GO:0004029">
    <property type="term" value="F:aldehyde dehydrogenase (NAD+) activity"/>
    <property type="evidence" value="ECO:0007669"/>
    <property type="project" value="UniProtKB-EC"/>
</dbReference>
<reference evidence="8 9" key="1">
    <citation type="journal article" date="2023" name="BMC Biotechnol.">
        <title>Vitis rotundifolia cv Carlos genome sequencing.</title>
        <authorList>
            <person name="Huff M."/>
            <person name="Hulse-Kemp A."/>
            <person name="Scheffler B."/>
            <person name="Youngblood R."/>
            <person name="Simpson S."/>
            <person name="Babiker E."/>
            <person name="Staton M."/>
        </authorList>
    </citation>
    <scope>NUCLEOTIDE SEQUENCE [LARGE SCALE GENOMIC DNA]</scope>
    <source>
        <tissue evidence="8">Leaf</tissue>
    </source>
</reference>
<keyword evidence="9" id="KW-1185">Reference proteome</keyword>
<dbReference type="Proteomes" id="UP001168098">
    <property type="component" value="Unassembled WGS sequence"/>
</dbReference>
<protein>
    <recommendedName>
        <fullName evidence="5">Aldehyde dehydrogenase</fullName>
    </recommendedName>
</protein>
<accession>A0AA38ZZB7</accession>
<dbReference type="InterPro" id="IPR016161">
    <property type="entry name" value="Ald_DH/histidinol_DH"/>
</dbReference>
<dbReference type="FunFam" id="3.40.309.10:FF:000003">
    <property type="entry name" value="Aldehyde dehydrogenase"/>
    <property type="match status" value="1"/>
</dbReference>
<evidence type="ECO:0000256" key="5">
    <source>
        <dbReference type="PIRNR" id="PIRNR036492"/>
    </source>
</evidence>
<dbReference type="InterPro" id="IPR016163">
    <property type="entry name" value="Ald_DH_C"/>
</dbReference>
<feature type="domain" description="Aldehyde dehydrogenase" evidence="7">
    <location>
        <begin position="23"/>
        <end position="440"/>
    </location>
</feature>